<accession>A0ABW1MC00</accession>
<protein>
    <submittedName>
        <fullName evidence="2">DUF5993 family protein</fullName>
    </submittedName>
</protein>
<comment type="caution">
    <text evidence="2">The sequence shown here is derived from an EMBL/GenBank/DDBJ whole genome shotgun (WGS) entry which is preliminary data.</text>
</comment>
<dbReference type="RefSeq" id="WP_169749854.1">
    <property type="nucleotide sequence ID" value="NZ_JBHSPX010000001.1"/>
</dbReference>
<keyword evidence="1" id="KW-0472">Membrane</keyword>
<reference evidence="3" key="1">
    <citation type="journal article" date="2019" name="Int. J. Syst. Evol. Microbiol.">
        <title>The Global Catalogue of Microorganisms (GCM) 10K type strain sequencing project: providing services to taxonomists for standard genome sequencing and annotation.</title>
        <authorList>
            <consortium name="The Broad Institute Genomics Platform"/>
            <consortium name="The Broad Institute Genome Sequencing Center for Infectious Disease"/>
            <person name="Wu L."/>
            <person name="Ma J."/>
        </authorList>
    </citation>
    <scope>NUCLEOTIDE SEQUENCE [LARGE SCALE GENOMIC DNA]</scope>
    <source>
        <strain evidence="3">CGMCC 1.15180</strain>
    </source>
</reference>
<dbReference type="EMBL" id="JBHSPX010000001">
    <property type="protein sequence ID" value="MFC6061299.1"/>
    <property type="molecule type" value="Genomic_DNA"/>
</dbReference>
<gene>
    <name evidence="2" type="ORF">ACFP4F_01875</name>
</gene>
<proteinExistence type="predicted"/>
<feature type="transmembrane region" description="Helical" evidence="1">
    <location>
        <begin position="28"/>
        <end position="53"/>
    </location>
</feature>
<evidence type="ECO:0000313" key="3">
    <source>
        <dbReference type="Proteomes" id="UP001596139"/>
    </source>
</evidence>
<sequence>MDALLFAGLFATLLCIVGRRSRVVVVAVWSAMFAAVVWLMAHHVPEILALGLAR</sequence>
<evidence type="ECO:0000313" key="2">
    <source>
        <dbReference type="EMBL" id="MFC6061299.1"/>
    </source>
</evidence>
<evidence type="ECO:0000256" key="1">
    <source>
        <dbReference type="SAM" id="Phobius"/>
    </source>
</evidence>
<dbReference type="InterPro" id="IPR046035">
    <property type="entry name" value="DUF5993"/>
</dbReference>
<keyword evidence="1" id="KW-0812">Transmembrane</keyword>
<organism evidence="2 3">
    <name type="scientific">Streptomyces ochraceiscleroticus</name>
    <dbReference type="NCBI Taxonomy" id="47761"/>
    <lineage>
        <taxon>Bacteria</taxon>
        <taxon>Bacillati</taxon>
        <taxon>Actinomycetota</taxon>
        <taxon>Actinomycetes</taxon>
        <taxon>Kitasatosporales</taxon>
        <taxon>Streptomycetaceae</taxon>
        <taxon>Streptomyces</taxon>
    </lineage>
</organism>
<keyword evidence="3" id="KW-1185">Reference proteome</keyword>
<dbReference type="Proteomes" id="UP001596139">
    <property type="component" value="Unassembled WGS sequence"/>
</dbReference>
<name>A0ABW1MC00_9ACTN</name>
<keyword evidence="1" id="KW-1133">Transmembrane helix</keyword>
<dbReference type="Pfam" id="PF19455">
    <property type="entry name" value="DUF5993"/>
    <property type="match status" value="1"/>
</dbReference>